<protein>
    <recommendedName>
        <fullName evidence="1">Gcp-like domain-containing protein</fullName>
    </recommendedName>
</protein>
<evidence type="ECO:0000313" key="3">
    <source>
        <dbReference type="Proteomes" id="UP000318711"/>
    </source>
</evidence>
<feature type="domain" description="Gcp-like" evidence="1">
    <location>
        <begin position="79"/>
        <end position="141"/>
    </location>
</feature>
<sequence length="175" mass="18995">MILIIDTSQKNLIRLKIVAKRKIIAVSESATELFQERESFPRCNVGEDEALSMDSAEGGTQSGTKIPRAPARGFLFFQSEQILPACKNILSQAGIDKKDLTAVAVVNRGAKDSSFTGLRLGVAAANALALALDIPVTAIKNFASRSPEISRRGFVKPLYHQKPNISIKSKVKTKK</sequence>
<name>A0A554LVW7_9BACT</name>
<dbReference type="InterPro" id="IPR000905">
    <property type="entry name" value="Gcp-like_dom"/>
</dbReference>
<evidence type="ECO:0000259" key="1">
    <source>
        <dbReference type="Pfam" id="PF00814"/>
    </source>
</evidence>
<gene>
    <name evidence="2" type="ORF">CEN88_229</name>
</gene>
<comment type="caution">
    <text evidence="2">The sequence shown here is derived from an EMBL/GenBank/DDBJ whole genome shotgun (WGS) entry which is preliminary data.</text>
</comment>
<dbReference type="Proteomes" id="UP000318711">
    <property type="component" value="Unassembled WGS sequence"/>
</dbReference>
<dbReference type="Gene3D" id="3.30.420.40">
    <property type="match status" value="1"/>
</dbReference>
<evidence type="ECO:0000313" key="2">
    <source>
        <dbReference type="EMBL" id="TSC97008.1"/>
    </source>
</evidence>
<dbReference type="AlphaFoldDB" id="A0A554LVW7"/>
<dbReference type="EMBL" id="VMGL01000022">
    <property type="protein sequence ID" value="TSC97008.1"/>
    <property type="molecule type" value="Genomic_DNA"/>
</dbReference>
<dbReference type="SUPFAM" id="SSF53067">
    <property type="entry name" value="Actin-like ATPase domain"/>
    <property type="match status" value="1"/>
</dbReference>
<dbReference type="Pfam" id="PF00814">
    <property type="entry name" value="TsaD"/>
    <property type="match status" value="1"/>
</dbReference>
<accession>A0A554LVW7</accession>
<reference evidence="2 3" key="1">
    <citation type="submission" date="2017-07" db="EMBL/GenBank/DDBJ databases">
        <title>Mechanisms for carbon and nitrogen cycling indicate functional differentiation within the Candidate Phyla Radiation.</title>
        <authorList>
            <person name="Danczak R.E."/>
            <person name="Johnston M.D."/>
            <person name="Kenah C."/>
            <person name="Slattery M."/>
            <person name="Wrighton K.C."/>
            <person name="Wilkins M.J."/>
        </authorList>
    </citation>
    <scope>NUCLEOTIDE SEQUENCE [LARGE SCALE GENOMIC DNA]</scope>
    <source>
        <strain evidence="2">Licking1014_2</strain>
    </source>
</reference>
<proteinExistence type="predicted"/>
<dbReference type="InterPro" id="IPR043129">
    <property type="entry name" value="ATPase_NBD"/>
</dbReference>
<organism evidence="2 3">
    <name type="scientific">Candidatus Berkelbacteria bacterium Licking1014_2</name>
    <dbReference type="NCBI Taxonomy" id="2017146"/>
    <lineage>
        <taxon>Bacteria</taxon>
        <taxon>Candidatus Berkelbacteria</taxon>
    </lineage>
</organism>